<feature type="region of interest" description="Disordered" evidence="1">
    <location>
        <begin position="73"/>
        <end position="112"/>
    </location>
</feature>
<sequence length="112" mass="12376">MLMSRMVLSGASRSVGRRSLLLLSPSQKQQLLPIFSNQIDSLISEHSKQFVPGQVSLFHHSALSSSPFQRFGFTSSASPETNEKEEGSTAENNGASRNADAKPFQQDRRFSF</sequence>
<reference evidence="2" key="1">
    <citation type="submission" date="2009-09" db="EMBL/GenBank/DDBJ databases">
        <authorList>
            <person name="Eswaran N."/>
            <person name="Sathram B."/>
            <person name="Anantharaman B."/>
            <person name="Johnson T.S."/>
        </authorList>
    </citation>
    <scope>NUCLEOTIDE SEQUENCE</scope>
</reference>
<evidence type="ECO:0000256" key="1">
    <source>
        <dbReference type="SAM" id="MobiDB-lite"/>
    </source>
</evidence>
<dbReference type="AlphaFoldDB" id="E9JFX2"/>
<protein>
    <submittedName>
        <fullName evidence="2">GrpE</fullName>
    </submittedName>
</protein>
<evidence type="ECO:0000313" key="2">
    <source>
        <dbReference type="EMBL" id="ADU56191.1"/>
    </source>
</evidence>
<dbReference type="EMBL" id="GQ906394">
    <property type="protein sequence ID" value="ADU56191.1"/>
    <property type="molecule type" value="mRNA"/>
</dbReference>
<name>E9JFX2_JATCU</name>
<proteinExistence type="evidence at transcript level"/>
<organism evidence="2">
    <name type="scientific">Jatropha curcas</name>
    <name type="common">Barbados nut</name>
    <dbReference type="NCBI Taxonomy" id="180498"/>
    <lineage>
        <taxon>Eukaryota</taxon>
        <taxon>Viridiplantae</taxon>
        <taxon>Streptophyta</taxon>
        <taxon>Embryophyta</taxon>
        <taxon>Tracheophyta</taxon>
        <taxon>Spermatophyta</taxon>
        <taxon>Magnoliopsida</taxon>
        <taxon>eudicotyledons</taxon>
        <taxon>Gunneridae</taxon>
        <taxon>Pentapetalae</taxon>
        <taxon>rosids</taxon>
        <taxon>fabids</taxon>
        <taxon>Malpighiales</taxon>
        <taxon>Euphorbiaceae</taxon>
        <taxon>Crotonoideae</taxon>
        <taxon>Jatropheae</taxon>
        <taxon>Jatropha</taxon>
    </lineage>
</organism>
<accession>E9JFX2</accession>